<name>A0A399EG96_9DEIN</name>
<dbReference type="EMBL" id="QXDL01000135">
    <property type="protein sequence ID" value="RIH82090.1"/>
    <property type="molecule type" value="Genomic_DNA"/>
</dbReference>
<evidence type="ECO:0000259" key="7">
    <source>
        <dbReference type="PROSITE" id="PS51296"/>
    </source>
</evidence>
<dbReference type="NCBIfam" id="TIGR02378">
    <property type="entry name" value="nirD_assim_sml"/>
    <property type="match status" value="1"/>
</dbReference>
<dbReference type="Pfam" id="PF13806">
    <property type="entry name" value="Rieske_2"/>
    <property type="match status" value="1"/>
</dbReference>
<dbReference type="PROSITE" id="PS51300">
    <property type="entry name" value="NIRD"/>
    <property type="match status" value="1"/>
</dbReference>
<sequence>MNWVRVCRLEEILPGLGVCARVEGRQVAVFRVGERLFALSNLDPFTRANVLSRGLVGSKGERLYVASPLLKHRFDLESGECLDDPNVRLPVYAAKLEEGEVWVGVPVLEAARAGA</sequence>
<keyword evidence="4" id="KW-0408">Iron</keyword>
<dbReference type="CDD" id="cd03529">
    <property type="entry name" value="Rieske_NirD"/>
    <property type="match status" value="1"/>
</dbReference>
<gene>
    <name evidence="8" type="primary">nirD</name>
    <name evidence="8" type="ORF">Mterra_02818</name>
</gene>
<dbReference type="AlphaFoldDB" id="A0A399EG96"/>
<protein>
    <submittedName>
        <fullName evidence="8">Nitrite reductase (NADH) small subunit</fullName>
        <ecNumber evidence="8">1.7.1.15</ecNumber>
    </submittedName>
</protein>
<dbReference type="InterPro" id="IPR017941">
    <property type="entry name" value="Rieske_2Fe-2S"/>
</dbReference>
<evidence type="ECO:0000256" key="3">
    <source>
        <dbReference type="ARBA" id="ARBA00023002"/>
    </source>
</evidence>
<keyword evidence="9" id="KW-1185">Reference proteome</keyword>
<evidence type="ECO:0000256" key="2">
    <source>
        <dbReference type="ARBA" id="ARBA00022723"/>
    </source>
</evidence>
<accession>A0A399EG96</accession>
<comment type="caution">
    <text evidence="8">The sequence shown here is derived from an EMBL/GenBank/DDBJ whole genome shotgun (WGS) entry which is preliminary data.</text>
</comment>
<keyword evidence="5" id="KW-0411">Iron-sulfur</keyword>
<evidence type="ECO:0000256" key="4">
    <source>
        <dbReference type="ARBA" id="ARBA00023004"/>
    </source>
</evidence>
<dbReference type="InterPro" id="IPR012748">
    <property type="entry name" value="Rieske-like_NirD"/>
</dbReference>
<dbReference type="Gene3D" id="2.102.10.10">
    <property type="entry name" value="Rieske [2Fe-2S] iron-sulphur domain"/>
    <property type="match status" value="1"/>
</dbReference>
<organism evidence="8 9">
    <name type="scientific">Calidithermus terrae</name>
    <dbReference type="NCBI Taxonomy" id="1408545"/>
    <lineage>
        <taxon>Bacteria</taxon>
        <taxon>Thermotogati</taxon>
        <taxon>Deinococcota</taxon>
        <taxon>Deinococci</taxon>
        <taxon>Thermales</taxon>
        <taxon>Thermaceae</taxon>
        <taxon>Calidithermus</taxon>
    </lineage>
</organism>
<proteinExistence type="predicted"/>
<evidence type="ECO:0000313" key="8">
    <source>
        <dbReference type="EMBL" id="RIH82090.1"/>
    </source>
</evidence>
<keyword evidence="1" id="KW-0001">2Fe-2S</keyword>
<evidence type="ECO:0000256" key="6">
    <source>
        <dbReference type="ARBA" id="ARBA00023063"/>
    </source>
</evidence>
<dbReference type="PANTHER" id="PTHR40562:SF1">
    <property type="entry name" value="NITRITE REDUCTASE (NADH) SMALL SUBUNIT"/>
    <property type="match status" value="1"/>
</dbReference>
<evidence type="ECO:0000256" key="5">
    <source>
        <dbReference type="ARBA" id="ARBA00023014"/>
    </source>
</evidence>
<dbReference type="SUPFAM" id="SSF50022">
    <property type="entry name" value="ISP domain"/>
    <property type="match status" value="1"/>
</dbReference>
<dbReference type="PROSITE" id="PS51296">
    <property type="entry name" value="RIESKE"/>
    <property type="match status" value="1"/>
</dbReference>
<dbReference type="RefSeq" id="WP_119315803.1">
    <property type="nucleotide sequence ID" value="NZ_QXDL01000135.1"/>
</dbReference>
<keyword evidence="3 8" id="KW-0560">Oxidoreductase</keyword>
<keyword evidence="2" id="KW-0479">Metal-binding</keyword>
<dbReference type="GO" id="GO:0042128">
    <property type="term" value="P:nitrate assimilation"/>
    <property type="evidence" value="ECO:0007669"/>
    <property type="project" value="UniProtKB-KW"/>
</dbReference>
<dbReference type="GO" id="GO:0046872">
    <property type="term" value="F:metal ion binding"/>
    <property type="evidence" value="ECO:0007669"/>
    <property type="project" value="UniProtKB-KW"/>
</dbReference>
<dbReference type="PANTHER" id="PTHR40562">
    <property type="match status" value="1"/>
</dbReference>
<dbReference type="GO" id="GO:0106316">
    <property type="term" value="F:nitrite reductase (NADH) activity"/>
    <property type="evidence" value="ECO:0007669"/>
    <property type="project" value="UniProtKB-EC"/>
</dbReference>
<dbReference type="OrthoDB" id="593800at2"/>
<dbReference type="InterPro" id="IPR017881">
    <property type="entry name" value="NirD"/>
</dbReference>
<dbReference type="GO" id="GO:0051537">
    <property type="term" value="F:2 iron, 2 sulfur cluster binding"/>
    <property type="evidence" value="ECO:0007669"/>
    <property type="project" value="UniProtKB-KW"/>
</dbReference>
<dbReference type="Proteomes" id="UP000265715">
    <property type="component" value="Unassembled WGS sequence"/>
</dbReference>
<evidence type="ECO:0000256" key="1">
    <source>
        <dbReference type="ARBA" id="ARBA00022714"/>
    </source>
</evidence>
<dbReference type="EC" id="1.7.1.15" evidence="8"/>
<reference evidence="8 9" key="1">
    <citation type="submission" date="2018-08" db="EMBL/GenBank/DDBJ databases">
        <title>Meiothermus terrae DSM 26712 genome sequencing project.</title>
        <authorList>
            <person name="Da Costa M.S."/>
            <person name="Albuquerque L."/>
            <person name="Raposo P."/>
            <person name="Froufe H.J.C."/>
            <person name="Barroso C.S."/>
            <person name="Egas C."/>
        </authorList>
    </citation>
    <scope>NUCLEOTIDE SEQUENCE [LARGE SCALE GENOMIC DNA]</scope>
    <source>
        <strain evidence="8 9">DSM 26712</strain>
    </source>
</reference>
<dbReference type="InterPro" id="IPR036922">
    <property type="entry name" value="Rieske_2Fe-2S_sf"/>
</dbReference>
<evidence type="ECO:0000313" key="9">
    <source>
        <dbReference type="Proteomes" id="UP000265715"/>
    </source>
</evidence>
<keyword evidence="6" id="KW-0534">Nitrate assimilation</keyword>
<feature type="domain" description="Rieske" evidence="7">
    <location>
        <begin position="4"/>
        <end position="103"/>
    </location>
</feature>